<feature type="compositionally biased region" description="Basic and acidic residues" evidence="2">
    <location>
        <begin position="45"/>
        <end position="74"/>
    </location>
</feature>
<dbReference type="KEGG" id="zju:107420780"/>
<protein>
    <submittedName>
        <fullName evidence="4">Uncharacterized protein LOC107420780</fullName>
    </submittedName>
</protein>
<name>A0A6P4AHP7_ZIZJJ</name>
<dbReference type="Pfam" id="PF10262">
    <property type="entry name" value="Rdx"/>
    <property type="match status" value="1"/>
</dbReference>
<reference evidence="4" key="1">
    <citation type="submission" date="2025-08" db="UniProtKB">
        <authorList>
            <consortium name="RefSeq"/>
        </authorList>
    </citation>
    <scope>IDENTIFICATION</scope>
    <source>
        <tissue evidence="4">Seedling</tissue>
    </source>
</reference>
<dbReference type="AlphaFoldDB" id="A0A6P4AHP7"/>
<dbReference type="FunCoup" id="A0A6P4AHP7">
    <property type="interactions" value="219"/>
</dbReference>
<dbReference type="InterPro" id="IPR052674">
    <property type="entry name" value="SelWTH-like"/>
</dbReference>
<dbReference type="GO" id="GO:0005794">
    <property type="term" value="C:Golgi apparatus"/>
    <property type="evidence" value="ECO:0007669"/>
    <property type="project" value="TreeGrafter"/>
</dbReference>
<feature type="compositionally biased region" description="Low complexity" evidence="2">
    <location>
        <begin position="17"/>
        <end position="31"/>
    </location>
</feature>
<dbReference type="Gene3D" id="3.40.30.10">
    <property type="entry name" value="Glutaredoxin"/>
    <property type="match status" value="1"/>
</dbReference>
<dbReference type="PANTHER" id="PTHR33638:SF1">
    <property type="entry name" value="SELENOPROTEIN H"/>
    <property type="match status" value="1"/>
</dbReference>
<gene>
    <name evidence="4" type="primary">LOC107420780</name>
</gene>
<evidence type="ECO:0000256" key="2">
    <source>
        <dbReference type="SAM" id="MobiDB-lite"/>
    </source>
</evidence>
<dbReference type="PANTHER" id="PTHR33638">
    <property type="entry name" value="SELENOPROTEIN H"/>
    <property type="match status" value="1"/>
</dbReference>
<evidence type="ECO:0000313" key="4">
    <source>
        <dbReference type="RefSeq" id="XP_015885312.1"/>
    </source>
</evidence>
<keyword evidence="3" id="KW-1185">Reference proteome</keyword>
<dbReference type="SUPFAM" id="SSF52833">
    <property type="entry name" value="Thioredoxin-like"/>
    <property type="match status" value="1"/>
</dbReference>
<sequence>MAPRKRSASQEEPAKATTESVRVTRSSTRRVANPNSADSFPNESVKPELPKKKKVKVAETKKKEKVKEERKMEEETLEMADGDAAHRTIIVEHCKQCNSFKTRALQVEKGLLKGVPNVKVELNPDKPRRGCFEIREKDGEIFISLLDMKRPFKPMKDLDMEEVIADIINKITG</sequence>
<feature type="region of interest" description="Disordered" evidence="2">
    <location>
        <begin position="1"/>
        <end position="79"/>
    </location>
</feature>
<dbReference type="RefSeq" id="XP_015885312.1">
    <property type="nucleotide sequence ID" value="XM_016029826.4"/>
</dbReference>
<dbReference type="InterPro" id="IPR011893">
    <property type="entry name" value="Selenoprotein_Rdx-typ"/>
</dbReference>
<dbReference type="Proteomes" id="UP001652623">
    <property type="component" value="Chromosome 5"/>
</dbReference>
<organism evidence="3 4">
    <name type="scientific">Ziziphus jujuba</name>
    <name type="common">Chinese jujube</name>
    <name type="synonym">Ziziphus sativa</name>
    <dbReference type="NCBI Taxonomy" id="326968"/>
    <lineage>
        <taxon>Eukaryota</taxon>
        <taxon>Viridiplantae</taxon>
        <taxon>Streptophyta</taxon>
        <taxon>Embryophyta</taxon>
        <taxon>Tracheophyta</taxon>
        <taxon>Spermatophyta</taxon>
        <taxon>Magnoliopsida</taxon>
        <taxon>eudicotyledons</taxon>
        <taxon>Gunneridae</taxon>
        <taxon>Pentapetalae</taxon>
        <taxon>rosids</taxon>
        <taxon>fabids</taxon>
        <taxon>Rosales</taxon>
        <taxon>Rhamnaceae</taxon>
        <taxon>Paliureae</taxon>
        <taxon>Ziziphus</taxon>
    </lineage>
</organism>
<evidence type="ECO:0000256" key="1">
    <source>
        <dbReference type="ARBA" id="ARBA00023284"/>
    </source>
</evidence>
<dbReference type="InterPro" id="IPR036249">
    <property type="entry name" value="Thioredoxin-like_sf"/>
</dbReference>
<proteinExistence type="predicted"/>
<dbReference type="GeneID" id="107420780"/>
<accession>A0A6P4AHP7</accession>
<evidence type="ECO:0000313" key="3">
    <source>
        <dbReference type="Proteomes" id="UP001652623"/>
    </source>
</evidence>
<dbReference type="FunFam" id="3.40.30.10:FF:000361">
    <property type="entry name" value="Selenium binding protein"/>
    <property type="match status" value="1"/>
</dbReference>
<feature type="compositionally biased region" description="Polar residues" evidence="2">
    <location>
        <begin position="33"/>
        <end position="42"/>
    </location>
</feature>
<keyword evidence="1" id="KW-0676">Redox-active center</keyword>
<dbReference type="NCBIfam" id="TIGR02174">
    <property type="entry name" value="CXXU_selWTH"/>
    <property type="match status" value="1"/>
</dbReference>
<dbReference type="InParanoid" id="A0A6P4AHP7"/>